<dbReference type="Proteomes" id="UP000596742">
    <property type="component" value="Unassembled WGS sequence"/>
</dbReference>
<feature type="non-terminal residue" evidence="2">
    <location>
        <position position="201"/>
    </location>
</feature>
<accession>A0A8B6BIB4</accession>
<reference evidence="2" key="1">
    <citation type="submission" date="2018-11" db="EMBL/GenBank/DDBJ databases">
        <authorList>
            <person name="Alioto T."/>
            <person name="Alioto T."/>
        </authorList>
    </citation>
    <scope>NUCLEOTIDE SEQUENCE</scope>
</reference>
<gene>
    <name evidence="2" type="ORF">MGAL_10B001607</name>
</gene>
<dbReference type="EMBL" id="UYJE01000218">
    <property type="protein sequence ID" value="VDH91241.1"/>
    <property type="molecule type" value="Genomic_DNA"/>
</dbReference>
<keyword evidence="3" id="KW-1185">Reference proteome</keyword>
<sequence>MEIDHTQADDIIIQPKSNLKGLLSPNALIAKDETVKAVFRTDTDTFITLKGGHKFGIGMEIYNVVTDQDDLAEDPEENTLEKSASSKKEGRQSAIESYGISEKNQTYPDPEATFIPDTDASDKTIGNQFVVLRAICNRYKKPLKRAKAELGAIRATENRQTGFTPNFMVFGREIKIFVMGQVVSLMMKEFERCSNWKVCVY</sequence>
<evidence type="ECO:0000313" key="2">
    <source>
        <dbReference type="EMBL" id="VDH91241.1"/>
    </source>
</evidence>
<protein>
    <submittedName>
        <fullName evidence="2">Uncharacterized protein</fullName>
    </submittedName>
</protein>
<dbReference type="AlphaFoldDB" id="A0A8B6BIB4"/>
<evidence type="ECO:0000313" key="3">
    <source>
        <dbReference type="Proteomes" id="UP000596742"/>
    </source>
</evidence>
<comment type="caution">
    <text evidence="2">The sequence shown here is derived from an EMBL/GenBank/DDBJ whole genome shotgun (WGS) entry which is preliminary data.</text>
</comment>
<organism evidence="2 3">
    <name type="scientific">Mytilus galloprovincialis</name>
    <name type="common">Mediterranean mussel</name>
    <dbReference type="NCBI Taxonomy" id="29158"/>
    <lineage>
        <taxon>Eukaryota</taxon>
        <taxon>Metazoa</taxon>
        <taxon>Spiralia</taxon>
        <taxon>Lophotrochozoa</taxon>
        <taxon>Mollusca</taxon>
        <taxon>Bivalvia</taxon>
        <taxon>Autobranchia</taxon>
        <taxon>Pteriomorphia</taxon>
        <taxon>Mytilida</taxon>
        <taxon>Mytiloidea</taxon>
        <taxon>Mytilidae</taxon>
        <taxon>Mytilinae</taxon>
        <taxon>Mytilus</taxon>
    </lineage>
</organism>
<proteinExistence type="predicted"/>
<feature type="region of interest" description="Disordered" evidence="1">
    <location>
        <begin position="73"/>
        <end position="118"/>
    </location>
</feature>
<evidence type="ECO:0000256" key="1">
    <source>
        <dbReference type="SAM" id="MobiDB-lite"/>
    </source>
</evidence>
<name>A0A8B6BIB4_MYTGA</name>